<dbReference type="InterPro" id="IPR011992">
    <property type="entry name" value="EF-hand-dom_pair"/>
</dbReference>
<dbReference type="RefSeq" id="XP_001701105.1">
    <property type="nucleotide sequence ID" value="XM_001701053.2"/>
</dbReference>
<dbReference type="OrthoDB" id="548799at2759"/>
<dbReference type="PANTHER" id="PTHR12932:SF9">
    <property type="entry name" value="TUBULIN POLYMERIZATION-PROMOTING PROTEIN HOMOLOG"/>
    <property type="match status" value="1"/>
</dbReference>
<dbReference type="AlphaFoldDB" id="A8JE79"/>
<dbReference type="SUPFAM" id="SSF47473">
    <property type="entry name" value="EF-hand"/>
    <property type="match status" value="1"/>
</dbReference>
<reference evidence="2 3" key="1">
    <citation type="journal article" date="2007" name="Science">
        <title>The Chlamydomonas genome reveals the evolution of key animal and plant functions.</title>
        <authorList>
            <person name="Merchant S.S."/>
            <person name="Prochnik S.E."/>
            <person name="Vallon O."/>
            <person name="Harris E.H."/>
            <person name="Karpowicz S.J."/>
            <person name="Witman G.B."/>
            <person name="Terry A."/>
            <person name="Salamov A."/>
            <person name="Fritz-Laylin L.K."/>
            <person name="Marechal-Drouard L."/>
            <person name="Marshall W.F."/>
            <person name="Qu L.H."/>
            <person name="Nelson D.R."/>
            <person name="Sanderfoot A.A."/>
            <person name="Spalding M.H."/>
            <person name="Kapitonov V.V."/>
            <person name="Ren Q."/>
            <person name="Ferris P."/>
            <person name="Lindquist E."/>
            <person name="Shapiro H."/>
            <person name="Lucas S.M."/>
            <person name="Grimwood J."/>
            <person name="Schmutz J."/>
            <person name="Cardol P."/>
            <person name="Cerutti H."/>
            <person name="Chanfreau G."/>
            <person name="Chen C.L."/>
            <person name="Cognat V."/>
            <person name="Croft M.T."/>
            <person name="Dent R."/>
            <person name="Dutcher S."/>
            <person name="Fernandez E."/>
            <person name="Fukuzawa H."/>
            <person name="Gonzalez-Ballester D."/>
            <person name="Gonzalez-Halphen D."/>
            <person name="Hallmann A."/>
            <person name="Hanikenne M."/>
            <person name="Hippler M."/>
            <person name="Inwood W."/>
            <person name="Jabbari K."/>
            <person name="Kalanon M."/>
            <person name="Kuras R."/>
            <person name="Lefebvre P.A."/>
            <person name="Lemaire S.D."/>
            <person name="Lobanov A.V."/>
            <person name="Lohr M."/>
            <person name="Manuell A."/>
            <person name="Meier I."/>
            <person name="Mets L."/>
            <person name="Mittag M."/>
            <person name="Mittelmeier T."/>
            <person name="Moroney J.V."/>
            <person name="Moseley J."/>
            <person name="Napoli C."/>
            <person name="Nedelcu A.M."/>
            <person name="Niyogi K."/>
            <person name="Novoselov S.V."/>
            <person name="Paulsen I.T."/>
            <person name="Pazour G."/>
            <person name="Purton S."/>
            <person name="Ral J.P."/>
            <person name="Riano-Pachon D.M."/>
            <person name="Riekhof W."/>
            <person name="Rymarquis L."/>
            <person name="Schroda M."/>
            <person name="Stern D."/>
            <person name="Umen J."/>
            <person name="Willows R."/>
            <person name="Wilson N."/>
            <person name="Zimmer S.L."/>
            <person name="Allmer J."/>
            <person name="Balk J."/>
            <person name="Bisova K."/>
            <person name="Chen C.J."/>
            <person name="Elias M."/>
            <person name="Gendler K."/>
            <person name="Hauser C."/>
            <person name="Lamb M.R."/>
            <person name="Ledford H."/>
            <person name="Long J.C."/>
            <person name="Minagawa J."/>
            <person name="Page M.D."/>
            <person name="Pan J."/>
            <person name="Pootakham W."/>
            <person name="Roje S."/>
            <person name="Rose A."/>
            <person name="Stahlberg E."/>
            <person name="Terauchi A.M."/>
            <person name="Yang P."/>
            <person name="Ball S."/>
            <person name="Bowler C."/>
            <person name="Dieckmann C.L."/>
            <person name="Gladyshev V.N."/>
            <person name="Green P."/>
            <person name="Jorgensen R."/>
            <person name="Mayfield S."/>
            <person name="Mueller-Roeber B."/>
            <person name="Rajamani S."/>
            <person name="Sayre R.T."/>
            <person name="Brokstein P."/>
            <person name="Dubchak I."/>
            <person name="Goodstein D."/>
            <person name="Hornick L."/>
            <person name="Huang Y.W."/>
            <person name="Jhaveri J."/>
            <person name="Luo Y."/>
            <person name="Martinez D."/>
            <person name="Ngau W.C."/>
            <person name="Otillar B."/>
            <person name="Poliakov A."/>
            <person name="Porter A."/>
            <person name="Szajkowski L."/>
            <person name="Werner G."/>
            <person name="Zhou K."/>
            <person name="Grigoriev I.V."/>
            <person name="Rokhsar D.S."/>
            <person name="Grossman A.R."/>
        </authorList>
    </citation>
    <scope>NUCLEOTIDE SEQUENCE [LARGE SCALE GENOMIC DNA]</scope>
    <source>
        <strain evidence="3">CC-503</strain>
    </source>
</reference>
<sequence length="133" mass="14411">MSEDLAQHVFIKYASIGKTGITLANATLDGSKFAKLCRESKLIGGGLTPMDVEGIFLRVSKSFGRINYDTFLLALEEIAAKKRVSVDTLFGRLADADPLAATTKAEYVRHHDDKSTYTGVYRAGGPRNLAGAR</sequence>
<evidence type="ECO:0000313" key="2">
    <source>
        <dbReference type="EMBL" id="PNW70964.1"/>
    </source>
</evidence>
<dbReference type="GO" id="GO:0001578">
    <property type="term" value="P:microtubule bundle formation"/>
    <property type="evidence" value="ECO:0000318"/>
    <property type="project" value="GO_Central"/>
</dbReference>
<dbReference type="InParanoid" id="A8JE79"/>
<dbReference type="GeneID" id="5726633"/>
<dbReference type="Proteomes" id="UP000006906">
    <property type="component" value="Chromosome 17"/>
</dbReference>
<dbReference type="EMBL" id="CM008978">
    <property type="protein sequence ID" value="PNW70964.1"/>
    <property type="molecule type" value="Genomic_DNA"/>
</dbReference>
<dbReference type="Gramene" id="PNW70964">
    <property type="protein sequence ID" value="PNW70964"/>
    <property type="gene ID" value="CHLRE_17g740700v5"/>
</dbReference>
<dbReference type="InterPro" id="IPR008907">
    <property type="entry name" value="TPP/p25"/>
</dbReference>
<dbReference type="PANTHER" id="PTHR12932">
    <property type="entry name" value="P25 ALPHA-RELATED"/>
    <property type="match status" value="1"/>
</dbReference>
<keyword evidence="3" id="KW-1185">Reference proteome</keyword>
<dbReference type="Gene3D" id="1.10.238.10">
    <property type="entry name" value="EF-hand"/>
    <property type="match status" value="1"/>
</dbReference>
<name>A8JE79_CHLRE</name>
<dbReference type="GO" id="GO:0015631">
    <property type="term" value="F:tubulin binding"/>
    <property type="evidence" value="ECO:0000318"/>
    <property type="project" value="GO_Central"/>
</dbReference>
<dbReference type="GO" id="GO:0046785">
    <property type="term" value="P:microtubule polymerization"/>
    <property type="evidence" value="ECO:0000318"/>
    <property type="project" value="GO_Central"/>
</dbReference>
<evidence type="ECO:0000256" key="1">
    <source>
        <dbReference type="ARBA" id="ARBA00010994"/>
    </source>
</evidence>
<dbReference type="HOGENOM" id="CLU_091734_2_0_1"/>
<accession>A8JE79</accession>
<dbReference type="PaxDb" id="3055-EDO97807"/>
<proteinExistence type="inferred from homology"/>
<protein>
    <recommendedName>
        <fullName evidence="4">Flagellar associated protein</fullName>
    </recommendedName>
</protein>
<dbReference type="GO" id="GO:0032273">
    <property type="term" value="P:positive regulation of protein polymerization"/>
    <property type="evidence" value="ECO:0000318"/>
    <property type="project" value="GO_Central"/>
</dbReference>
<evidence type="ECO:0008006" key="4">
    <source>
        <dbReference type="Google" id="ProtNLM"/>
    </source>
</evidence>
<dbReference type="KEGG" id="cre:CHLRE_17g740700v5"/>
<dbReference type="Pfam" id="PF05517">
    <property type="entry name" value="p25-alpha"/>
    <property type="match status" value="1"/>
</dbReference>
<organism evidence="2 3">
    <name type="scientific">Chlamydomonas reinhardtii</name>
    <name type="common">Chlamydomonas smithii</name>
    <dbReference type="NCBI Taxonomy" id="3055"/>
    <lineage>
        <taxon>Eukaryota</taxon>
        <taxon>Viridiplantae</taxon>
        <taxon>Chlorophyta</taxon>
        <taxon>core chlorophytes</taxon>
        <taxon>Chlorophyceae</taxon>
        <taxon>CS clade</taxon>
        <taxon>Chlamydomonadales</taxon>
        <taxon>Chlamydomonadaceae</taxon>
        <taxon>Chlamydomonas</taxon>
    </lineage>
</organism>
<gene>
    <name evidence="2" type="ORF">CHLRE_17g740700v5</name>
</gene>
<comment type="similarity">
    <text evidence="1">Belongs to the TPPP family.</text>
</comment>
<evidence type="ECO:0000313" key="3">
    <source>
        <dbReference type="Proteomes" id="UP000006906"/>
    </source>
</evidence>